<feature type="binding site" evidence="6">
    <location>
        <position position="756"/>
    </location>
    <ligand>
        <name>Zn(2+)</name>
        <dbReference type="ChEBI" id="CHEBI:29105"/>
        <label>2</label>
    </ligand>
</feature>
<feature type="binding site" evidence="6">
    <location>
        <position position="515"/>
    </location>
    <ligand>
        <name>Zn(2+)</name>
        <dbReference type="ChEBI" id="CHEBI:29105"/>
        <label>2</label>
    </ligand>
</feature>
<dbReference type="InterPro" id="IPR005814">
    <property type="entry name" value="Aminotrans_3"/>
</dbReference>
<evidence type="ECO:0000256" key="3">
    <source>
        <dbReference type="ARBA" id="ARBA00022605"/>
    </source>
</evidence>
<dbReference type="InterPro" id="IPR002933">
    <property type="entry name" value="Peptidase_M20"/>
</dbReference>
<dbReference type="EMBL" id="AP019377">
    <property type="protein sequence ID" value="BBH94800.1"/>
    <property type="molecule type" value="Genomic_DNA"/>
</dbReference>
<dbReference type="InterPro" id="IPR010175">
    <property type="entry name" value="LysK"/>
</dbReference>
<comment type="subunit">
    <text evidence="7">Homodimer.</text>
</comment>
<comment type="cofactor">
    <cofactor evidence="6">
        <name>Zn(2+)</name>
        <dbReference type="ChEBI" id="CHEBI:29105"/>
    </cofactor>
    <cofactor evidence="6">
        <name>Co(2+)</name>
        <dbReference type="ChEBI" id="CHEBI:48828"/>
    </cofactor>
    <text evidence="6">Binds 2 Zn(2+) or Co(2+) ions per subunit.</text>
</comment>
<feature type="binding site" evidence="7">
    <location>
        <position position="287"/>
    </location>
    <ligand>
        <name>pyridoxal 5'-phosphate</name>
        <dbReference type="ChEBI" id="CHEBI:597326"/>
    </ligand>
</feature>
<protein>
    <recommendedName>
        <fullName evidence="6 7">Multifunctional fusion protein</fullName>
    </recommendedName>
    <domain>
        <recommendedName>
            <fullName evidence="6">Putative [LysW]-lysine hydrolase</fullName>
            <ecNumber evidence="6">3.5.1.130</ecNumber>
        </recommendedName>
    </domain>
    <domain>
        <recommendedName>
            <fullName evidence="7">Putative [LysW]-aminoadipate semialdehyde transaminase</fullName>
            <ecNumber evidence="7">2.6.1.118</ecNumber>
        </recommendedName>
    </domain>
</protein>
<dbReference type="Gene3D" id="3.40.630.10">
    <property type="entry name" value="Zn peptidases"/>
    <property type="match status" value="2"/>
</dbReference>
<accession>A0A455T4K8</accession>
<dbReference type="GO" id="GO:0005737">
    <property type="term" value="C:cytoplasm"/>
    <property type="evidence" value="ECO:0007669"/>
    <property type="project" value="UniProtKB-SubCell"/>
</dbReference>
<comment type="similarity">
    <text evidence="6">Belongs to the peptidase M20A family. LysK subfamily.</text>
</comment>
<keyword evidence="6" id="KW-0457">Lysine biosynthesis</keyword>
<comment type="subcellular location">
    <subcellularLocation>
        <location evidence="6">Cytoplasm</location>
    </subcellularLocation>
</comment>
<dbReference type="InterPro" id="IPR015424">
    <property type="entry name" value="PyrdxlP-dep_Trfase"/>
</dbReference>
<dbReference type="EC" id="3.5.1.130" evidence="6"/>
<dbReference type="InterPro" id="IPR049704">
    <property type="entry name" value="Aminotrans_3_PPA_site"/>
</dbReference>
<comment type="catalytic activity">
    <reaction evidence="7">
        <text>[amino-group carrier protein]-C-terminal-gamma-(L-lysyl)-L-glutamate + 2-oxoglutarate = [amino-group carrier protein]-C-terminal-N-(1-carboxy-5-oxopentan-1-yl)-L-glutamine + L-glutamate</text>
        <dbReference type="Rhea" id="RHEA:41952"/>
        <dbReference type="Rhea" id="RHEA-COMP:9714"/>
        <dbReference type="Rhea" id="RHEA-COMP:9715"/>
        <dbReference type="ChEBI" id="CHEBI:16810"/>
        <dbReference type="ChEBI" id="CHEBI:29985"/>
        <dbReference type="ChEBI" id="CHEBI:78501"/>
        <dbReference type="ChEBI" id="CHEBI:78526"/>
        <dbReference type="EC" id="2.6.1.118"/>
    </reaction>
</comment>
<comment type="pathway">
    <text evidence="7">Amino-acid biosynthesis; L-lysine biosynthesis via AAA pathway; L-lysine from L-alpha-aminoadipate (Thermus route): step 4/5.</text>
</comment>
<organism evidence="8">
    <name type="scientific">Thermogemmatispora argillosa</name>
    <dbReference type="NCBI Taxonomy" id="2045280"/>
    <lineage>
        <taxon>Bacteria</taxon>
        <taxon>Bacillati</taxon>
        <taxon>Chloroflexota</taxon>
        <taxon>Ktedonobacteria</taxon>
        <taxon>Thermogemmatisporales</taxon>
        <taxon>Thermogemmatisporaceae</taxon>
        <taxon>Thermogemmatispora</taxon>
    </lineage>
</organism>
<keyword evidence="4 7" id="KW-0808">Transferase</keyword>
<dbReference type="HAMAP" id="MF_01120">
    <property type="entry name" value="LysK"/>
    <property type="match status" value="1"/>
</dbReference>
<dbReference type="InterPro" id="IPR004636">
    <property type="entry name" value="AcOrn/SuccOrn_fam"/>
</dbReference>
<keyword evidence="6" id="KW-0862">Zinc</keyword>
<keyword evidence="2 7" id="KW-0032">Aminotransferase</keyword>
<dbReference type="FunFam" id="3.40.640.10:FF:000004">
    <property type="entry name" value="Acetylornithine aminotransferase"/>
    <property type="match status" value="1"/>
</dbReference>
<keyword evidence="6" id="KW-0170">Cobalt</keyword>
<comment type="cofactor">
    <cofactor evidence="7">
        <name>pyridoxal 5'-phosphate</name>
        <dbReference type="ChEBI" id="CHEBI:597326"/>
    </cofactor>
    <text evidence="7">Binds 1 pyridoxal phosphate per subunit.</text>
</comment>
<dbReference type="GO" id="GO:0050897">
    <property type="term" value="F:cobalt ion binding"/>
    <property type="evidence" value="ECO:0007669"/>
    <property type="project" value="UniProtKB-UniRule"/>
</dbReference>
<dbReference type="PANTHER" id="PTHR11986">
    <property type="entry name" value="AMINOTRANSFERASE CLASS III"/>
    <property type="match status" value="1"/>
</dbReference>
<dbReference type="InterPro" id="IPR050103">
    <property type="entry name" value="Class-III_PLP-dep_AT"/>
</dbReference>
<dbReference type="GO" id="GO:0006526">
    <property type="term" value="P:L-arginine biosynthetic process"/>
    <property type="evidence" value="ECO:0007669"/>
    <property type="project" value="UniProtKB-ARBA"/>
</dbReference>
<feature type="binding site" evidence="7">
    <location>
        <position position="286"/>
    </location>
    <ligand>
        <name>substrate</name>
    </ligand>
</feature>
<evidence type="ECO:0000256" key="2">
    <source>
        <dbReference type="ARBA" id="ARBA00022576"/>
    </source>
</evidence>
<dbReference type="GO" id="GO:0016811">
    <property type="term" value="F:hydrolase activity, acting on carbon-nitrogen (but not peptide) bonds, in linear amides"/>
    <property type="evidence" value="ECO:0007669"/>
    <property type="project" value="UniProtKB-UniRule"/>
</dbReference>
<feature type="modified residue" description="N6-(pyridoxal phosphate)lysine" evidence="7">
    <location>
        <position position="256"/>
    </location>
</feature>
<feature type="binding site" evidence="7">
    <location>
        <position position="145"/>
    </location>
    <ligand>
        <name>substrate</name>
    </ligand>
</feature>
<feature type="binding site" evidence="6">
    <location>
        <position position="515"/>
    </location>
    <ligand>
        <name>Zn(2+)</name>
        <dbReference type="ChEBI" id="CHEBI:29105"/>
        <label>1</label>
    </ligand>
</feature>
<keyword evidence="3 6" id="KW-0028">Amino-acid biosynthesis</keyword>
<dbReference type="GO" id="GO:0019878">
    <property type="term" value="P:lysine biosynthetic process via aminoadipic acid"/>
    <property type="evidence" value="ECO:0007669"/>
    <property type="project" value="UniProtKB-UniRule"/>
</dbReference>
<dbReference type="HAMAP" id="MF_02084">
    <property type="entry name" value="LysJ_aminotrans_3"/>
    <property type="match status" value="1"/>
</dbReference>
<comment type="catalytic activity">
    <reaction evidence="6">
        <text>[amino-group carrier protein]-C-terminal-gamma-(L-lysyl)-L-glutamate + H2O = [amino-group carrier protein]-C-terminal-L-glutamate + L-lysine</text>
        <dbReference type="Rhea" id="RHEA:48684"/>
        <dbReference type="Rhea" id="RHEA-COMP:9693"/>
        <dbReference type="Rhea" id="RHEA-COMP:9715"/>
        <dbReference type="ChEBI" id="CHEBI:15377"/>
        <dbReference type="ChEBI" id="CHEBI:32551"/>
        <dbReference type="ChEBI" id="CHEBI:78525"/>
        <dbReference type="ChEBI" id="CHEBI:78526"/>
        <dbReference type="EC" id="3.5.1.130"/>
    </reaction>
</comment>
<dbReference type="InterPro" id="IPR015422">
    <property type="entry name" value="PyrdxlP-dep_Trfase_small"/>
</dbReference>
<dbReference type="NCBIfam" id="TIGR01902">
    <property type="entry name" value="dapE-lys-deAc"/>
    <property type="match status" value="1"/>
</dbReference>
<keyword evidence="1 6" id="KW-0963">Cytoplasm</keyword>
<comment type="function">
    <text evidence="7">Catalyzes the transfer of the amino group of L-glutamate to [LysW]-aminoadipate 6-semialdehyde, generating [LysW]-gamma-L-lysine.</text>
</comment>
<comment type="function">
    <text evidence="6">Catalyzes the release of L-lysine from [LysW]-gamma-L-lysine.</text>
</comment>
<feature type="binding site" evidence="6">
    <location>
        <position position="491"/>
    </location>
    <ligand>
        <name>Zn(2+)</name>
        <dbReference type="ChEBI" id="CHEBI:29105"/>
        <label>1</label>
    </ligand>
</feature>
<dbReference type="Gene3D" id="3.40.640.10">
    <property type="entry name" value="Type I PLP-dependent aspartate aminotransferase-like (Major domain)"/>
    <property type="match status" value="1"/>
</dbReference>
<dbReference type="Gene3D" id="3.90.1150.10">
    <property type="entry name" value="Aspartate Aminotransferase, domain 1"/>
    <property type="match status" value="1"/>
</dbReference>
<dbReference type="GO" id="GO:0030170">
    <property type="term" value="F:pyridoxal phosphate binding"/>
    <property type="evidence" value="ECO:0007669"/>
    <property type="project" value="InterPro"/>
</dbReference>
<dbReference type="SUPFAM" id="SSF53383">
    <property type="entry name" value="PLP-dependent transferases"/>
    <property type="match status" value="1"/>
</dbReference>
<feature type="binding site" evidence="7">
    <location>
        <begin position="227"/>
        <end position="230"/>
    </location>
    <ligand>
        <name>pyridoxal 5'-phosphate</name>
        <dbReference type="ChEBI" id="CHEBI:597326"/>
    </ligand>
</feature>
<dbReference type="PANTHER" id="PTHR11986:SF79">
    <property type="entry name" value="ACETYLORNITHINE AMINOTRANSFERASE, MITOCHONDRIAL"/>
    <property type="match status" value="1"/>
</dbReference>
<feature type="binding site" evidence="6">
    <location>
        <position position="551"/>
    </location>
    <ligand>
        <name>Zn(2+)</name>
        <dbReference type="ChEBI" id="CHEBI:29105"/>
        <label>2</label>
    </ligand>
</feature>
<feature type="binding site" evidence="6">
    <location>
        <position position="574"/>
    </location>
    <ligand>
        <name>Zn(2+)</name>
        <dbReference type="ChEBI" id="CHEBI:29105"/>
        <label>1</label>
    </ligand>
</feature>
<evidence type="ECO:0000256" key="5">
    <source>
        <dbReference type="ARBA" id="ARBA00022898"/>
    </source>
</evidence>
<dbReference type="InterPro" id="IPR037537">
    <property type="entry name" value="LysJ"/>
</dbReference>
<dbReference type="GO" id="GO:0008270">
    <property type="term" value="F:zinc ion binding"/>
    <property type="evidence" value="ECO:0007669"/>
    <property type="project" value="UniProtKB-UniRule"/>
</dbReference>
<comment type="pathway">
    <text evidence="6">Amino-acid biosynthesis; L-lysine biosynthesis via AAA pathway; L-lysine from L-alpha-aminoadipate (Thermus route): step 5/5.</text>
</comment>
<feature type="active site" description="Proton acceptor" evidence="6">
    <location>
        <position position="550"/>
    </location>
</feature>
<keyword evidence="6" id="KW-0479">Metal-binding</keyword>
<reference evidence="8" key="1">
    <citation type="submission" date="2018-12" db="EMBL/GenBank/DDBJ databases">
        <title>Novel natural products biosynthetic potential of the class Ktedonobacteria.</title>
        <authorList>
            <person name="Zheng Y."/>
            <person name="Saitou A."/>
            <person name="Wang C.M."/>
            <person name="Toyoda A."/>
            <person name="Minakuchi Y."/>
            <person name="Sekiguchi Y."/>
            <person name="Ueda K."/>
            <person name="Takano H."/>
            <person name="Sakai Y."/>
            <person name="Yokota A."/>
            <person name="Yabe S."/>
        </authorList>
    </citation>
    <scope>NUCLEOTIDE SEQUENCE</scope>
    <source>
        <strain evidence="8">A3-2</strain>
    </source>
</reference>
<comment type="similarity">
    <text evidence="7">Belongs to the class-III pyridoxal-phosphate-dependent aminotransferase family. LysJ subfamily.</text>
</comment>
<dbReference type="InterPro" id="IPR015421">
    <property type="entry name" value="PyrdxlP-dep_Trfase_major"/>
</dbReference>
<evidence type="ECO:0000256" key="6">
    <source>
        <dbReference type="HAMAP-Rule" id="MF_01120"/>
    </source>
</evidence>
<dbReference type="Pfam" id="PF01546">
    <property type="entry name" value="Peptidase_M20"/>
    <property type="match status" value="1"/>
</dbReference>
<sequence>MSTLSEAVAQPETLIELERLYSSGVYNKRPVEIVRGQGALLWDAQGRCYIDCAAGHGVANIGHGRTEIAATLAAQAQRLITCPESVYNDMRARLLARLAQLMPAGLQRFFLCNSGAEAVEGALKFARLATGRPGIIATLRGFHGRTFGALSATWERSYREPFAPLVPGITHVRYNDLAALERAIDDQTAAVLLELVQGEGGVHVADPAYVQELATLCRKRGVLLIVDEVQTGCGRTGRFLACEHYDLQPDLLCLAKGIAGGLPMGVVALGERVVASGRLTPGVHGSTFGGNPLVCAAALETLDIIEREKLAERAARLGQHALERLRAISSPLIREVRGLGLLLGVELRTRVQPYLEALLERGVLALPAGPNVIRLLPPLVISEEQLDQALDCLAEVLQADQSKAPGERRAANPGVISEGAVSQEQAEVDLLYRMVSIPSLSGQERSLATWLAEYLPHLGLQTELDAVGNLIATVPVATEAAERAPLVLLGHLDTVPGAIPVTIREGKLYGRGAVDAKGPLAAFLAAAARLARHSRAGLRRPIVVIGAVEEEAATSRGARAVVGRYRPAACIIGEPSGSRAVTLGYKGRLLVDGRAVRPCGHSAGPRQTAAEAAAAFWERIRRHAEAWNREHSGTSAFAALQPVLRSIESGQDGLQEWATLRIGYRLPLAYPVQELRDELRRWAAEAELEVDFSGEEAAFQAPRTTRLVRAFVQAMRAMGIQPALKVKTGTSDMNVVGPVWGPEIVAYGPGDARLDHTPEEHLAVEEYMEAIAILERVLMSLAQEAAGGEEGES</sequence>
<name>A0A455T4K8_9CHLR</name>
<gene>
    <name evidence="7" type="primary">lysJ</name>
    <name evidence="6" type="synonym">lysK</name>
    <name evidence="8" type="ORF">KTA_29990</name>
</gene>
<dbReference type="SUPFAM" id="SSF53187">
    <property type="entry name" value="Zn-dependent exopeptidases"/>
    <property type="match status" value="1"/>
</dbReference>
<evidence type="ECO:0000256" key="1">
    <source>
        <dbReference type="ARBA" id="ARBA00022490"/>
    </source>
</evidence>
<proteinExistence type="inferred from homology"/>
<feature type="binding site" evidence="7">
    <location>
        <begin position="115"/>
        <end position="116"/>
    </location>
    <ligand>
        <name>pyridoxal 5'-phosphate</name>
        <dbReference type="ChEBI" id="CHEBI:597326"/>
    </ligand>
</feature>
<dbReference type="Pfam" id="PF00202">
    <property type="entry name" value="Aminotran_3"/>
    <property type="match status" value="1"/>
</dbReference>
<dbReference type="GO" id="GO:0042802">
    <property type="term" value="F:identical protein binding"/>
    <property type="evidence" value="ECO:0007669"/>
    <property type="project" value="TreeGrafter"/>
</dbReference>
<evidence type="ECO:0000313" key="8">
    <source>
        <dbReference type="EMBL" id="BBH94800.1"/>
    </source>
</evidence>
<keyword evidence="5 7" id="KW-0663">Pyridoxal phosphate</keyword>
<dbReference type="UniPathway" id="UPA00033">
    <property type="reaction ID" value="UER00038"/>
</dbReference>
<feature type="binding site" evidence="7">
    <location>
        <position position="142"/>
    </location>
    <ligand>
        <name>pyridoxal 5'-phosphate</name>
        <dbReference type="ChEBI" id="CHEBI:597326"/>
    </ligand>
</feature>
<dbReference type="CDD" id="cd00610">
    <property type="entry name" value="OAT_like"/>
    <property type="match status" value="1"/>
</dbReference>
<dbReference type="GO" id="GO:0008483">
    <property type="term" value="F:transaminase activity"/>
    <property type="evidence" value="ECO:0007669"/>
    <property type="project" value="UniProtKB-UniRule"/>
</dbReference>
<evidence type="ECO:0000256" key="4">
    <source>
        <dbReference type="ARBA" id="ARBA00022679"/>
    </source>
</evidence>
<dbReference type="NCBIfam" id="TIGR00707">
    <property type="entry name" value="argD"/>
    <property type="match status" value="1"/>
</dbReference>
<evidence type="ECO:0000256" key="7">
    <source>
        <dbReference type="HAMAP-Rule" id="MF_02084"/>
    </source>
</evidence>
<dbReference type="PROSITE" id="PS00600">
    <property type="entry name" value="AA_TRANSFER_CLASS_3"/>
    <property type="match status" value="1"/>
</dbReference>
<keyword evidence="6" id="KW-0378">Hydrolase</keyword>
<feature type="active site" evidence="6">
    <location>
        <position position="493"/>
    </location>
</feature>
<dbReference type="NCBIfam" id="NF003367">
    <property type="entry name" value="PRK04443.1"/>
    <property type="match status" value="1"/>
</dbReference>
<dbReference type="EC" id="2.6.1.118" evidence="7"/>
<dbReference type="AlphaFoldDB" id="A0A455T4K8"/>